<gene>
    <name evidence="4" type="ORF">LOX96_10165</name>
</gene>
<dbReference type="InterPro" id="IPR023210">
    <property type="entry name" value="NADP_OxRdtase_dom"/>
</dbReference>
<feature type="site" description="Lowers pKa of active site Tyr" evidence="2">
    <location>
        <position position="82"/>
    </location>
</feature>
<feature type="binding site" evidence="1">
    <location>
        <position position="127"/>
    </location>
    <ligand>
        <name>substrate</name>
    </ligand>
</feature>
<protein>
    <submittedName>
        <fullName evidence="4">Aldo/keto reductase</fullName>
    </submittedName>
</protein>
<evidence type="ECO:0000256" key="1">
    <source>
        <dbReference type="PIRSR" id="PIRSR000097-2"/>
    </source>
</evidence>
<dbReference type="PIRSF" id="PIRSF000097">
    <property type="entry name" value="AKR"/>
    <property type="match status" value="1"/>
</dbReference>
<keyword evidence="5" id="KW-1185">Reference proteome</keyword>
<dbReference type="SUPFAM" id="SSF51430">
    <property type="entry name" value="NAD(P)-linked oxidoreductase"/>
    <property type="match status" value="1"/>
</dbReference>
<feature type="domain" description="NADP-dependent oxidoreductase" evidence="3">
    <location>
        <begin position="25"/>
        <end position="282"/>
    </location>
</feature>
<dbReference type="EMBL" id="JAJKBJ010000011">
    <property type="protein sequence ID" value="MCL9684458.1"/>
    <property type="molecule type" value="Genomic_DNA"/>
</dbReference>
<dbReference type="InterPro" id="IPR036812">
    <property type="entry name" value="NAD(P)_OxRdtase_dom_sf"/>
</dbReference>
<evidence type="ECO:0000259" key="3">
    <source>
        <dbReference type="Pfam" id="PF00248"/>
    </source>
</evidence>
<accession>A0A9X2ID68</accession>
<dbReference type="PRINTS" id="PR00069">
    <property type="entry name" value="ALDKETRDTASE"/>
</dbReference>
<dbReference type="AlphaFoldDB" id="A0A9X2ID68"/>
<comment type="caution">
    <text evidence="4">The sequence shown here is derived from an EMBL/GenBank/DDBJ whole genome shotgun (WGS) entry which is preliminary data.</text>
</comment>
<dbReference type="Proteomes" id="UP001139721">
    <property type="component" value="Unassembled WGS sequence"/>
</dbReference>
<evidence type="ECO:0000256" key="2">
    <source>
        <dbReference type="PIRSR" id="PIRSR000097-3"/>
    </source>
</evidence>
<name>A0A9X2ID68_9GAMM</name>
<proteinExistence type="predicted"/>
<dbReference type="PANTHER" id="PTHR11732">
    <property type="entry name" value="ALDO/KETO REDUCTASE"/>
    <property type="match status" value="1"/>
</dbReference>
<dbReference type="InterPro" id="IPR020471">
    <property type="entry name" value="AKR"/>
</dbReference>
<evidence type="ECO:0000313" key="4">
    <source>
        <dbReference type="EMBL" id="MCL9684458.1"/>
    </source>
</evidence>
<dbReference type="RefSeq" id="WP_250424235.1">
    <property type="nucleotide sequence ID" value="NZ_JAJKBJ010000011.1"/>
</dbReference>
<dbReference type="Gene3D" id="3.20.20.100">
    <property type="entry name" value="NADP-dependent oxidoreductase domain"/>
    <property type="match status" value="1"/>
</dbReference>
<sequence length="285" mass="32735">MALLEQSEKVIHQNLIPPLLYGTAWKEERTQELVVQALNAGFIGIDTANQRKHYYEEGVGLGIRQFLHASSMKREDLFMQTKFTFAPGQDERKPYNDQDSFKNQVAQSFASSLHHLQTEYIDSYVLHGPFYNRGLSSADWEVWAAMEQLIDAGKVKFLGISNVSMSQLAELYKEVSIKPTFVQNRCFASTQWDREIREFCTEHGLIYQGFSLLTANQPYLLQPVIQAIATKYKKTIPQIIFRFAKDMGMLPLTGTTNPQHMNEDLHLDDFQLTSDELRQIELISS</sequence>
<organism evidence="4 5">
    <name type="scientific">Legionella maioricensis</name>
    <dbReference type="NCBI Taxonomy" id="2896528"/>
    <lineage>
        <taxon>Bacteria</taxon>
        <taxon>Pseudomonadati</taxon>
        <taxon>Pseudomonadota</taxon>
        <taxon>Gammaproteobacteria</taxon>
        <taxon>Legionellales</taxon>
        <taxon>Legionellaceae</taxon>
        <taxon>Legionella</taxon>
    </lineage>
</organism>
<reference evidence="4" key="1">
    <citation type="submission" date="2021-11" db="EMBL/GenBank/DDBJ databases">
        <title>Legionella maioricencis sp. nov., a new species isolated from hot water samples in Mallorca.</title>
        <authorList>
            <person name="Crespi S."/>
            <person name="Drasar V."/>
            <person name="Salva-Serra F."/>
            <person name="Jaen-Luchoro D."/>
            <person name="Pineiro-Iglesias B."/>
            <person name="Aliaga F."/>
            <person name="Fernandez-Juarez V."/>
            <person name="Coll G."/>
            <person name="Moore E.R.B."/>
            <person name="Bennasar-Figueras A."/>
        </authorList>
    </citation>
    <scope>NUCLEOTIDE SEQUENCE</scope>
    <source>
        <strain evidence="4">HCPI-6</strain>
    </source>
</reference>
<dbReference type="GO" id="GO:0016491">
    <property type="term" value="F:oxidoreductase activity"/>
    <property type="evidence" value="ECO:0007669"/>
    <property type="project" value="InterPro"/>
</dbReference>
<evidence type="ECO:0000313" key="5">
    <source>
        <dbReference type="Proteomes" id="UP001139721"/>
    </source>
</evidence>
<dbReference type="Pfam" id="PF00248">
    <property type="entry name" value="Aldo_ket_red"/>
    <property type="match status" value="1"/>
</dbReference>
<dbReference type="CDD" id="cd19071">
    <property type="entry name" value="AKR_AKR1-5-like"/>
    <property type="match status" value="1"/>
</dbReference>